<dbReference type="GO" id="GO:0043531">
    <property type="term" value="F:ADP binding"/>
    <property type="evidence" value="ECO:0007669"/>
    <property type="project" value="TreeGrafter"/>
</dbReference>
<feature type="domain" description="ATP synthase alpha subunit C-terminal" evidence="14">
    <location>
        <begin position="422"/>
        <end position="544"/>
    </location>
</feature>
<dbReference type="AlphaFoldDB" id="A0A8C3IPK4"/>
<dbReference type="GO" id="GO:0042776">
    <property type="term" value="P:proton motive force-driven mitochondrial ATP synthesis"/>
    <property type="evidence" value="ECO:0007669"/>
    <property type="project" value="Ensembl"/>
</dbReference>
<keyword evidence="3 11" id="KW-0813">Transport</keyword>
<reference evidence="16" key="3">
    <citation type="submission" date="2025-09" db="UniProtKB">
        <authorList>
            <consortium name="Ensembl"/>
        </authorList>
    </citation>
    <scope>IDENTIFICATION</scope>
</reference>
<evidence type="ECO:0000256" key="8">
    <source>
        <dbReference type="ARBA" id="ARBA00023136"/>
    </source>
</evidence>
<evidence type="ECO:0000256" key="12">
    <source>
        <dbReference type="RuleBase" id="RU003551"/>
    </source>
</evidence>
<dbReference type="InterPro" id="IPR023366">
    <property type="entry name" value="ATP_synth_asu-like_sf"/>
</dbReference>
<evidence type="ECO:0000256" key="3">
    <source>
        <dbReference type="ARBA" id="ARBA00022448"/>
    </source>
</evidence>
<dbReference type="FunFam" id="1.20.150.20:FF:000001">
    <property type="entry name" value="ATP synthase subunit alpha"/>
    <property type="match status" value="1"/>
</dbReference>
<dbReference type="Gene3D" id="1.20.150.20">
    <property type="entry name" value="ATP synthase alpha/beta chain, C-terminal domain"/>
    <property type="match status" value="1"/>
</dbReference>
<keyword evidence="9 12" id="KW-0139">CF(1)</keyword>
<dbReference type="InterPro" id="IPR004100">
    <property type="entry name" value="ATPase_F1/V1/A1_a/bsu_N"/>
</dbReference>
<evidence type="ECO:0000256" key="4">
    <source>
        <dbReference type="ARBA" id="ARBA00022741"/>
    </source>
</evidence>
<dbReference type="InterPro" id="IPR033732">
    <property type="entry name" value="ATP_synth_F1_a_nt-bd_dom"/>
</dbReference>
<name>A0A8C3IPK4_CHRPI</name>
<keyword evidence="17" id="KW-1185">Reference proteome</keyword>
<dbReference type="Pfam" id="PF00006">
    <property type="entry name" value="ATP-synt_ab"/>
    <property type="match status" value="1"/>
</dbReference>
<accession>A0A8C3IPK4</accession>
<dbReference type="GO" id="GO:0042288">
    <property type="term" value="F:MHC class I protein binding"/>
    <property type="evidence" value="ECO:0007669"/>
    <property type="project" value="Ensembl"/>
</dbReference>
<evidence type="ECO:0000313" key="17">
    <source>
        <dbReference type="Proteomes" id="UP000694380"/>
    </source>
</evidence>
<dbReference type="InterPro" id="IPR000793">
    <property type="entry name" value="ATP_synth_asu_C"/>
</dbReference>
<dbReference type="SUPFAM" id="SSF50615">
    <property type="entry name" value="N-terminal domain of alpha and beta subunits of F1 ATP synthase"/>
    <property type="match status" value="1"/>
</dbReference>
<dbReference type="InterPro" id="IPR020003">
    <property type="entry name" value="ATPase_a/bsu_AS"/>
</dbReference>
<dbReference type="GO" id="GO:0006629">
    <property type="term" value="P:lipid metabolic process"/>
    <property type="evidence" value="ECO:0007669"/>
    <property type="project" value="Ensembl"/>
</dbReference>
<dbReference type="SUPFAM" id="SSF52540">
    <property type="entry name" value="P-loop containing nucleoside triphosphate hydrolases"/>
    <property type="match status" value="1"/>
</dbReference>
<dbReference type="CDD" id="cd18113">
    <property type="entry name" value="ATP-synt_F1_alpha_C"/>
    <property type="match status" value="1"/>
</dbReference>
<dbReference type="PANTHER" id="PTHR48082">
    <property type="entry name" value="ATP SYNTHASE SUBUNIT ALPHA, MITOCHONDRIAL"/>
    <property type="match status" value="1"/>
</dbReference>
<reference evidence="16" key="1">
    <citation type="journal article" date="2015" name="Genome Biol. Evol.">
        <title>Physical Mapping and Refinement of the Painted Turtle Genome (Chrysemys picta) Inform Amniote Genome Evolution and Challenge Turtle-Bird Chromosomal Conservation.</title>
        <authorList>
            <person name="Badenhorst D."/>
            <person name="Hillier L.W."/>
            <person name="Literman R."/>
            <person name="Montiel E.E."/>
            <person name="Radhakrishnan S."/>
            <person name="Shen Y."/>
            <person name="Minx P."/>
            <person name="Janes D.E."/>
            <person name="Warren W.C."/>
            <person name="Edwards S.V."/>
            <person name="Valenzuela N."/>
        </authorList>
    </citation>
    <scope>NUCLEOTIDE SEQUENCE [LARGE SCALE GENOMIC DNA]</scope>
</reference>
<dbReference type="Pfam" id="PF00306">
    <property type="entry name" value="ATP-synt_ab_C"/>
    <property type="match status" value="1"/>
</dbReference>
<evidence type="ECO:0000259" key="15">
    <source>
        <dbReference type="Pfam" id="PF02874"/>
    </source>
</evidence>
<keyword evidence="8" id="KW-0472">Membrane</keyword>
<dbReference type="CDD" id="cd01132">
    <property type="entry name" value="F1-ATPase_alpha_CD"/>
    <property type="match status" value="1"/>
</dbReference>
<dbReference type="InterPro" id="IPR036121">
    <property type="entry name" value="ATPase_F1/V1/A1_a/bsu_N_sf"/>
</dbReference>
<evidence type="ECO:0000256" key="10">
    <source>
        <dbReference type="ARBA" id="ARBA00023310"/>
    </source>
</evidence>
<keyword evidence="10 12" id="KW-0066">ATP synthesis</keyword>
<dbReference type="CDD" id="cd18116">
    <property type="entry name" value="ATP-synt_F1_alpha_N"/>
    <property type="match status" value="1"/>
</dbReference>
<keyword evidence="6 12" id="KW-0067">ATP-binding</keyword>
<dbReference type="Gene3D" id="2.40.30.20">
    <property type="match status" value="1"/>
</dbReference>
<protein>
    <recommendedName>
        <fullName evidence="12">ATP synthase subunit alpha</fullName>
    </recommendedName>
</protein>
<dbReference type="FunFam" id="3.40.50.300:FF:002432">
    <property type="entry name" value="ATP synthase subunit alpha, mitochondrial"/>
    <property type="match status" value="1"/>
</dbReference>
<evidence type="ECO:0000259" key="13">
    <source>
        <dbReference type="Pfam" id="PF00006"/>
    </source>
</evidence>
<dbReference type="Pfam" id="PF02874">
    <property type="entry name" value="ATP-synt_ab_N"/>
    <property type="match status" value="1"/>
</dbReference>
<dbReference type="GO" id="GO:0043532">
    <property type="term" value="F:angiostatin binding"/>
    <property type="evidence" value="ECO:0007669"/>
    <property type="project" value="Ensembl"/>
</dbReference>
<dbReference type="GO" id="GO:0005524">
    <property type="term" value="F:ATP binding"/>
    <property type="evidence" value="ECO:0007669"/>
    <property type="project" value="UniProtKB-KW"/>
</dbReference>
<comment type="function">
    <text evidence="12">Produces ATP from ADP in the presence of a proton gradient across the membrane.</text>
</comment>
<proteinExistence type="inferred from homology"/>
<dbReference type="InterPro" id="IPR038376">
    <property type="entry name" value="ATP_synth_asu_C_sf"/>
</dbReference>
<reference evidence="16" key="2">
    <citation type="submission" date="2025-08" db="UniProtKB">
        <authorList>
            <consortium name="Ensembl"/>
        </authorList>
    </citation>
    <scope>IDENTIFICATION</scope>
</reference>
<feature type="domain" description="ATPase F1/V1/A1 complex alpha/beta subunit nucleotide-binding" evidence="13">
    <location>
        <begin position="192"/>
        <end position="415"/>
    </location>
</feature>
<dbReference type="Ensembl" id="ENSCPBT00000043496.1">
    <property type="protein sequence ID" value="ENSCPBP00000037089.1"/>
    <property type="gene ID" value="ENSCPBG00000025716.1"/>
</dbReference>
<comment type="similarity">
    <text evidence="2 11">Belongs to the ATPase alpha/beta chains family.</text>
</comment>
<dbReference type="GO" id="GO:0005743">
    <property type="term" value="C:mitochondrial inner membrane"/>
    <property type="evidence" value="ECO:0007669"/>
    <property type="project" value="UniProtKB-SubCell"/>
</dbReference>
<evidence type="ECO:0000256" key="7">
    <source>
        <dbReference type="ARBA" id="ARBA00023065"/>
    </source>
</evidence>
<dbReference type="Gene3D" id="3.40.50.300">
    <property type="entry name" value="P-loop containing nucleotide triphosphate hydrolases"/>
    <property type="match status" value="1"/>
</dbReference>
<dbReference type="InterPro" id="IPR027417">
    <property type="entry name" value="P-loop_NTPase"/>
</dbReference>
<evidence type="ECO:0000256" key="9">
    <source>
        <dbReference type="ARBA" id="ARBA00023196"/>
    </source>
</evidence>
<dbReference type="GO" id="GO:0043536">
    <property type="term" value="P:positive regulation of blood vessel endothelial cell migration"/>
    <property type="evidence" value="ECO:0007669"/>
    <property type="project" value="Ensembl"/>
</dbReference>
<dbReference type="PROSITE" id="PS00152">
    <property type="entry name" value="ATPASE_ALPHA_BETA"/>
    <property type="match status" value="1"/>
</dbReference>
<dbReference type="NCBIfam" id="TIGR00962">
    <property type="entry name" value="atpA"/>
    <property type="match status" value="1"/>
</dbReference>
<comment type="subcellular location">
    <subcellularLocation>
        <location evidence="1">Mitochondrion inner membrane</location>
        <topology evidence="1">Peripheral membrane protein</topology>
        <orientation evidence="1">Matrix side</orientation>
    </subcellularLocation>
</comment>
<sequence length="572" mass="61888">MLSVRVAAALARALPRQAGLVSRNALGATFVATRNIHASKTSLQKAGTAEVSSILEERILGTDTSVELEETGRVLSIGDGIARVYGLRNVQAEEMVEFSSGLKGMSLNLEPDNVGVVVFGNDRLIKEGDIVKRTGAIVDVPVGDELLGRVVDALGNAIDGKGPLGSKIRRRVGLKAPGIIPRISVREPMQTGIKAVDSLVPIGRGQRELIIGDRQTGKTSIAIDTIINQKRFNDGTDEKKKLYCIYVAIGQKRSTVAQLVKRLTDADAMKYTIVVSATASDAAPLQYLAPYSGCSMGEYFRDNGKHALIIYDDLSKQAVAYRQMSLLLRRPPGREAYPGDVFYLHSRLLERAAKMNDSFGGGSLTALPVIETQAGDVSAYIPTNVISITDGQIFLETELFYKGIRPAINVGLSVSRVGSAAQTRAMKQVAGTMKLELAQYREVAAFAQFGSDLDAATQQLLNRGVRLTELLKQGQYSPMAIEEQVAVIYAGVRGYLDKLEPSKITKFESAFLAHILSQQQTLLATIRTDGKISEQTDAKLKEILLPFQQKNASRGEAKRSCPNAYSPLPGSM</sequence>
<keyword evidence="7 11" id="KW-0406">Ion transport</keyword>
<dbReference type="GO" id="GO:0045259">
    <property type="term" value="C:proton-transporting ATP synthase complex"/>
    <property type="evidence" value="ECO:0007669"/>
    <property type="project" value="UniProtKB-KW"/>
</dbReference>
<feature type="domain" description="ATPase F1/V1/A1 complex alpha/beta subunit N-terminal" evidence="15">
    <location>
        <begin position="69"/>
        <end position="135"/>
    </location>
</feature>
<evidence type="ECO:0000313" key="16">
    <source>
        <dbReference type="Ensembl" id="ENSCPBP00000037089.1"/>
    </source>
</evidence>
<evidence type="ECO:0000256" key="6">
    <source>
        <dbReference type="ARBA" id="ARBA00022840"/>
    </source>
</evidence>
<dbReference type="GO" id="GO:0046933">
    <property type="term" value="F:proton-transporting ATP synthase activity, rotational mechanism"/>
    <property type="evidence" value="ECO:0007669"/>
    <property type="project" value="Ensembl"/>
</dbReference>
<dbReference type="FunFam" id="2.40.30.20:FF:000001">
    <property type="entry name" value="ATP synthase subunit alpha"/>
    <property type="match status" value="1"/>
</dbReference>
<dbReference type="SUPFAM" id="SSF47917">
    <property type="entry name" value="C-terminal domain of alpha and beta subunits of F1 ATP synthase"/>
    <property type="match status" value="1"/>
</dbReference>
<keyword evidence="5 11" id="KW-0375">Hydrogen ion transport</keyword>
<dbReference type="HAMAP" id="MF_01346">
    <property type="entry name" value="ATP_synth_alpha_bact"/>
    <property type="match status" value="1"/>
</dbReference>
<dbReference type="InterPro" id="IPR000194">
    <property type="entry name" value="ATPase_F1/V1/A1_a/bsu_nucl-bd"/>
</dbReference>
<evidence type="ECO:0000256" key="2">
    <source>
        <dbReference type="ARBA" id="ARBA00008936"/>
    </source>
</evidence>
<gene>
    <name evidence="16" type="primary">ATP5F1A</name>
</gene>
<organism evidence="16 17">
    <name type="scientific">Chrysemys picta bellii</name>
    <name type="common">Western painted turtle</name>
    <name type="synonym">Emys bellii</name>
    <dbReference type="NCBI Taxonomy" id="8478"/>
    <lineage>
        <taxon>Eukaryota</taxon>
        <taxon>Metazoa</taxon>
        <taxon>Chordata</taxon>
        <taxon>Craniata</taxon>
        <taxon>Vertebrata</taxon>
        <taxon>Euteleostomi</taxon>
        <taxon>Archelosauria</taxon>
        <taxon>Testudinata</taxon>
        <taxon>Testudines</taxon>
        <taxon>Cryptodira</taxon>
        <taxon>Durocryptodira</taxon>
        <taxon>Testudinoidea</taxon>
        <taxon>Emydidae</taxon>
        <taxon>Chrysemys</taxon>
    </lineage>
</organism>
<dbReference type="PANTHER" id="PTHR48082:SF2">
    <property type="entry name" value="ATP SYNTHASE SUBUNIT ALPHA, MITOCHONDRIAL"/>
    <property type="match status" value="1"/>
</dbReference>
<dbReference type="GO" id="GO:0001937">
    <property type="term" value="P:negative regulation of endothelial cell proliferation"/>
    <property type="evidence" value="ECO:0007669"/>
    <property type="project" value="Ensembl"/>
</dbReference>
<dbReference type="GeneTree" id="ENSGT00550000074846"/>
<evidence type="ECO:0000256" key="5">
    <source>
        <dbReference type="ARBA" id="ARBA00022781"/>
    </source>
</evidence>
<keyword evidence="4 12" id="KW-0547">Nucleotide-binding</keyword>
<evidence type="ECO:0000256" key="11">
    <source>
        <dbReference type="RuleBase" id="RU000339"/>
    </source>
</evidence>
<evidence type="ECO:0000259" key="14">
    <source>
        <dbReference type="Pfam" id="PF00306"/>
    </source>
</evidence>
<dbReference type="InterPro" id="IPR005294">
    <property type="entry name" value="ATP_synth_F1_asu"/>
</dbReference>
<dbReference type="NCBIfam" id="NF009884">
    <property type="entry name" value="PRK13343.1"/>
    <property type="match status" value="1"/>
</dbReference>
<dbReference type="Proteomes" id="UP000694380">
    <property type="component" value="Chromosome 6"/>
</dbReference>
<dbReference type="GO" id="GO:0005886">
    <property type="term" value="C:plasma membrane"/>
    <property type="evidence" value="ECO:0007669"/>
    <property type="project" value="Ensembl"/>
</dbReference>
<evidence type="ECO:0000256" key="1">
    <source>
        <dbReference type="ARBA" id="ARBA00004443"/>
    </source>
</evidence>